<organism evidence="1 2">
    <name type="scientific">Muraenolepis orangiensis</name>
    <name type="common">Patagonian moray cod</name>
    <dbReference type="NCBI Taxonomy" id="630683"/>
    <lineage>
        <taxon>Eukaryota</taxon>
        <taxon>Metazoa</taxon>
        <taxon>Chordata</taxon>
        <taxon>Craniata</taxon>
        <taxon>Vertebrata</taxon>
        <taxon>Euteleostomi</taxon>
        <taxon>Actinopterygii</taxon>
        <taxon>Neopterygii</taxon>
        <taxon>Teleostei</taxon>
        <taxon>Neoteleostei</taxon>
        <taxon>Acanthomorphata</taxon>
        <taxon>Zeiogadaria</taxon>
        <taxon>Gadariae</taxon>
        <taxon>Gadiformes</taxon>
        <taxon>Muraenolepidoidei</taxon>
        <taxon>Muraenolepididae</taxon>
        <taxon>Muraenolepis</taxon>
    </lineage>
</organism>
<name>A0A9Q0E2F0_9TELE</name>
<accession>A0A9Q0E2F0</accession>
<dbReference type="Gene3D" id="6.20.130.20">
    <property type="entry name" value="Mitochondrial ribosomal protein L55"/>
    <property type="match status" value="1"/>
</dbReference>
<proteinExistence type="predicted"/>
<dbReference type="PANTHER" id="PTHR34095">
    <property type="entry name" value="39S RIBOSOMAL PROTEIN L55, MITOCHONDRIAL"/>
    <property type="match status" value="1"/>
</dbReference>
<dbReference type="GO" id="GO:0005762">
    <property type="term" value="C:mitochondrial large ribosomal subunit"/>
    <property type="evidence" value="ECO:0007669"/>
    <property type="project" value="InterPro"/>
</dbReference>
<dbReference type="AlphaFoldDB" id="A0A9Q0E2F0"/>
<dbReference type="OrthoDB" id="9986315at2759"/>
<dbReference type="Pfam" id="PF09776">
    <property type="entry name" value="Mitoc_L55"/>
    <property type="match status" value="1"/>
</dbReference>
<dbReference type="InterPro" id="IPR018615">
    <property type="entry name" value="Ribosomal_mL55"/>
</dbReference>
<reference evidence="1" key="1">
    <citation type="submission" date="2022-07" db="EMBL/GenBank/DDBJ databases">
        <title>Chromosome-level genome of Muraenolepis orangiensis.</title>
        <authorList>
            <person name="Kim J."/>
        </authorList>
    </citation>
    <scope>NUCLEOTIDE SEQUENCE</scope>
    <source>
        <strain evidence="1">KU_S4_2022</strain>
        <tissue evidence="1">Muscle</tissue>
    </source>
</reference>
<dbReference type="InterPro" id="IPR044884">
    <property type="entry name" value="Ribosomal_mL55_sf"/>
</dbReference>
<gene>
    <name evidence="1" type="ORF">NHX12_033793</name>
</gene>
<dbReference type="GO" id="GO:0006412">
    <property type="term" value="P:translation"/>
    <property type="evidence" value="ECO:0007669"/>
    <property type="project" value="TreeGrafter"/>
</dbReference>
<evidence type="ECO:0000313" key="1">
    <source>
        <dbReference type="EMBL" id="KAJ3599839.1"/>
    </source>
</evidence>
<evidence type="ECO:0008006" key="3">
    <source>
        <dbReference type="Google" id="ProtNLM"/>
    </source>
</evidence>
<keyword evidence="2" id="KW-1185">Reference proteome</keyword>
<dbReference type="Proteomes" id="UP001148018">
    <property type="component" value="Unassembled WGS sequence"/>
</dbReference>
<comment type="caution">
    <text evidence="1">The sequence shown here is derived from an EMBL/GenBank/DDBJ whole genome shotgun (WGS) entry which is preliminary data.</text>
</comment>
<dbReference type="GO" id="GO:0003735">
    <property type="term" value="F:structural constituent of ribosome"/>
    <property type="evidence" value="ECO:0007669"/>
    <property type="project" value="InterPro"/>
</dbReference>
<evidence type="ECO:0000313" key="2">
    <source>
        <dbReference type="Proteomes" id="UP001148018"/>
    </source>
</evidence>
<protein>
    <recommendedName>
        <fullName evidence="3">39S ribosomal protein L55, mitochondrial</fullName>
    </recommendedName>
</protein>
<dbReference type="EMBL" id="JANIIK010000048">
    <property type="protein sequence ID" value="KAJ3599839.1"/>
    <property type="molecule type" value="Genomic_DNA"/>
</dbReference>
<dbReference type="PANTHER" id="PTHR34095:SF1">
    <property type="entry name" value="LARGE RIBOSOMAL SUBUNIT PROTEIN ML55"/>
    <property type="match status" value="1"/>
</dbReference>
<sequence length="224" mass="26017">MVYSYMVYSYRWSTPGLMVYSYRWSTPTWSPPTWSTPGLMVYSYRWSRCLLSRPELEAITPQVVDPPRPSGAWGPLVEALNTQGCNQRTNRPISCVGHTAGWMVSLFTPVSRACQPGWGSSVALLHLHTPQHNSNRTSVVRCGRQKYERVYPVLLVRPDGSTINIRYKEPRRILMMPVDLSTLSEEQRKARQKKREVKKTVKPTTVDYEDDFRAHKYSQFWKKK</sequence>